<dbReference type="Proteomes" id="UP000000305">
    <property type="component" value="Unassembled WGS sequence"/>
</dbReference>
<evidence type="ECO:0000313" key="3">
    <source>
        <dbReference type="Proteomes" id="UP000000305"/>
    </source>
</evidence>
<feature type="compositionally biased region" description="Polar residues" evidence="1">
    <location>
        <begin position="60"/>
        <end position="69"/>
    </location>
</feature>
<feature type="region of interest" description="Disordered" evidence="1">
    <location>
        <begin position="60"/>
        <end position="79"/>
    </location>
</feature>
<proteinExistence type="predicted"/>
<protein>
    <submittedName>
        <fullName evidence="2">Uncharacterized protein</fullName>
    </submittedName>
</protein>
<dbReference type="AlphaFoldDB" id="E9HUT8"/>
<dbReference type="KEGG" id="dpx:DAPPUDRAFT_266294"/>
<accession>E9HUT8</accession>
<evidence type="ECO:0000256" key="1">
    <source>
        <dbReference type="SAM" id="MobiDB-lite"/>
    </source>
</evidence>
<keyword evidence="3" id="KW-1185">Reference proteome</keyword>
<dbReference type="EMBL" id="GL732824">
    <property type="protein sequence ID" value="EFX64482.1"/>
    <property type="molecule type" value="Genomic_DNA"/>
</dbReference>
<name>E9HUT8_DAPPU</name>
<evidence type="ECO:0000313" key="2">
    <source>
        <dbReference type="EMBL" id="EFX64482.1"/>
    </source>
</evidence>
<sequence>MEKLCAIFERLSLSEKRKRTLEYNDEETSTKKLLHRTHVKTNGPPSIAERVRMEKINHQTGRTGINPHTHQPDHGNLLKNNLVVNSSDRGRIVYFGSKQR</sequence>
<dbReference type="HOGENOM" id="CLU_2308823_0_0_1"/>
<organism evidence="2 3">
    <name type="scientific">Daphnia pulex</name>
    <name type="common">Water flea</name>
    <dbReference type="NCBI Taxonomy" id="6669"/>
    <lineage>
        <taxon>Eukaryota</taxon>
        <taxon>Metazoa</taxon>
        <taxon>Ecdysozoa</taxon>
        <taxon>Arthropoda</taxon>
        <taxon>Crustacea</taxon>
        <taxon>Branchiopoda</taxon>
        <taxon>Diplostraca</taxon>
        <taxon>Cladocera</taxon>
        <taxon>Anomopoda</taxon>
        <taxon>Daphniidae</taxon>
        <taxon>Daphnia</taxon>
    </lineage>
</organism>
<dbReference type="InParanoid" id="E9HUT8"/>
<gene>
    <name evidence="2" type="ORF">DAPPUDRAFT_266294</name>
</gene>
<reference evidence="2 3" key="1">
    <citation type="journal article" date="2011" name="Science">
        <title>The ecoresponsive genome of Daphnia pulex.</title>
        <authorList>
            <person name="Colbourne J.K."/>
            <person name="Pfrender M.E."/>
            <person name="Gilbert D."/>
            <person name="Thomas W.K."/>
            <person name="Tucker A."/>
            <person name="Oakley T.H."/>
            <person name="Tokishita S."/>
            <person name="Aerts A."/>
            <person name="Arnold G.J."/>
            <person name="Basu M.K."/>
            <person name="Bauer D.J."/>
            <person name="Caceres C.E."/>
            <person name="Carmel L."/>
            <person name="Casola C."/>
            <person name="Choi J.H."/>
            <person name="Detter J.C."/>
            <person name="Dong Q."/>
            <person name="Dusheyko S."/>
            <person name="Eads B.D."/>
            <person name="Frohlich T."/>
            <person name="Geiler-Samerotte K.A."/>
            <person name="Gerlach D."/>
            <person name="Hatcher P."/>
            <person name="Jogdeo S."/>
            <person name="Krijgsveld J."/>
            <person name="Kriventseva E.V."/>
            <person name="Kultz D."/>
            <person name="Laforsch C."/>
            <person name="Lindquist E."/>
            <person name="Lopez J."/>
            <person name="Manak J.R."/>
            <person name="Muller J."/>
            <person name="Pangilinan J."/>
            <person name="Patwardhan R.P."/>
            <person name="Pitluck S."/>
            <person name="Pritham E.J."/>
            <person name="Rechtsteiner A."/>
            <person name="Rho M."/>
            <person name="Rogozin I.B."/>
            <person name="Sakarya O."/>
            <person name="Salamov A."/>
            <person name="Schaack S."/>
            <person name="Shapiro H."/>
            <person name="Shiga Y."/>
            <person name="Skalitzky C."/>
            <person name="Smith Z."/>
            <person name="Souvorov A."/>
            <person name="Sung W."/>
            <person name="Tang Z."/>
            <person name="Tsuchiya D."/>
            <person name="Tu H."/>
            <person name="Vos H."/>
            <person name="Wang M."/>
            <person name="Wolf Y.I."/>
            <person name="Yamagata H."/>
            <person name="Yamada T."/>
            <person name="Ye Y."/>
            <person name="Shaw J.R."/>
            <person name="Andrews J."/>
            <person name="Crease T.J."/>
            <person name="Tang H."/>
            <person name="Lucas S.M."/>
            <person name="Robertson H.M."/>
            <person name="Bork P."/>
            <person name="Koonin E.V."/>
            <person name="Zdobnov E.M."/>
            <person name="Grigoriev I.V."/>
            <person name="Lynch M."/>
            <person name="Boore J.L."/>
        </authorList>
    </citation>
    <scope>NUCLEOTIDE SEQUENCE [LARGE SCALE GENOMIC DNA]</scope>
</reference>